<organism evidence="3 4">
    <name type="scientific">Acrodontium crateriforme</name>
    <dbReference type="NCBI Taxonomy" id="150365"/>
    <lineage>
        <taxon>Eukaryota</taxon>
        <taxon>Fungi</taxon>
        <taxon>Dikarya</taxon>
        <taxon>Ascomycota</taxon>
        <taxon>Pezizomycotina</taxon>
        <taxon>Dothideomycetes</taxon>
        <taxon>Dothideomycetidae</taxon>
        <taxon>Mycosphaerellales</taxon>
        <taxon>Teratosphaeriaceae</taxon>
        <taxon>Acrodontium</taxon>
    </lineage>
</organism>
<proteinExistence type="predicted"/>
<reference evidence="3 4" key="1">
    <citation type="submission" date="2023-11" db="EMBL/GenBank/DDBJ databases">
        <title>An acidophilic fungus is an integral part of prey digestion in a carnivorous sundew plant.</title>
        <authorList>
            <person name="Tsai I.J."/>
        </authorList>
    </citation>
    <scope>NUCLEOTIDE SEQUENCE [LARGE SCALE GENOMIC DNA]</scope>
    <source>
        <strain evidence="3">169a</strain>
    </source>
</reference>
<evidence type="ECO:0000313" key="4">
    <source>
        <dbReference type="Proteomes" id="UP001303373"/>
    </source>
</evidence>
<dbReference type="PANTHER" id="PTHR36102:SF1">
    <property type="entry name" value="YDR124W-LIKE HELICAL BUNDLE DOMAIN-CONTAINING PROTEIN"/>
    <property type="match status" value="1"/>
</dbReference>
<dbReference type="AlphaFoldDB" id="A0AAQ3LX09"/>
<feature type="region of interest" description="Disordered" evidence="1">
    <location>
        <begin position="363"/>
        <end position="440"/>
    </location>
</feature>
<feature type="domain" description="Subtelomeric hrmA-associated cluster protein AFUB-079030/YDR124W-like helical bundle" evidence="2">
    <location>
        <begin position="180"/>
        <end position="290"/>
    </location>
</feature>
<protein>
    <recommendedName>
        <fullName evidence="2">Subtelomeric hrmA-associated cluster protein AFUB-079030/YDR124W-like helical bundle domain-containing protein</fullName>
    </recommendedName>
</protein>
<dbReference type="Pfam" id="PF11001">
    <property type="entry name" value="AFUB_07903_YDR124W_hel"/>
    <property type="match status" value="1"/>
</dbReference>
<dbReference type="InterPro" id="IPR021264">
    <property type="entry name" value="AFUB_079030/YDR124W-like"/>
</dbReference>
<accession>A0AAQ3LX09</accession>
<gene>
    <name evidence="3" type="ORF">R9X50_00023300</name>
</gene>
<evidence type="ECO:0000256" key="1">
    <source>
        <dbReference type="SAM" id="MobiDB-lite"/>
    </source>
</evidence>
<dbReference type="EMBL" id="CP138580">
    <property type="protein sequence ID" value="WPG97458.1"/>
    <property type="molecule type" value="Genomic_DNA"/>
</dbReference>
<feature type="compositionally biased region" description="Polar residues" evidence="1">
    <location>
        <begin position="393"/>
        <end position="402"/>
    </location>
</feature>
<name>A0AAQ3LX09_9PEZI</name>
<sequence>MVQMHPLRAAKQISPAYDIPLSQSNINSTPSGGIIYHGGLKYTADIDQPEDQPFIVAKMVDGQPEIHASKTILDVIPMPLLERLTDIVMQAATTQYSDNTAAGIARKPSQPKVGSRHATQDTNTTLDFPRRMVVTKRSPVDNPSSRLRSISRSGSHIDTMVCSSDDMKTPDCSSRKSFLIREEDKVIEFLRHTIDKLQQMAGKKIAKAWIKGICPHKQAKFPYHNKAREEKLGLPPQLPGFWTAPEKCSYIEPDHVKKRERSELLIHLLTLRPTPHQLKIWNEEGDSKAAKDDEYEMNHTHVTAGWTAMLKELAPASVLNDLPNETNEKADERKANLASMYEVAGLLEDFICHGANGDVRIHWNSGEKRTRGRKRSHDQDTTWAAKTKRPAHTRSSSDSQPPQDGFLPMEMASPHRRKASENKSKLPPNEEVVEEHSVQPQSCQSHVFPYLRSIDTSSPTIGPNSESSHFTGLLVNQYEPVYNMTETYCGEASAISDASKATDASQIHATYTPDGFCPKTGQPVPIWRDNNGFPGFSDYSNEMECIQNQQIHSNYAGWRSHSSSIESGSAGGSLYSYPSTNGHSPNLSFSSGSDTQDLTHCQLPHEYGTTYVLPAHPDNAACLSPPIIGYQDLREAFSTHELPMEHSSMRY</sequence>
<evidence type="ECO:0000259" key="2">
    <source>
        <dbReference type="Pfam" id="PF11001"/>
    </source>
</evidence>
<keyword evidence="4" id="KW-1185">Reference proteome</keyword>
<evidence type="ECO:0000313" key="3">
    <source>
        <dbReference type="EMBL" id="WPG97458.1"/>
    </source>
</evidence>
<dbReference type="PANTHER" id="PTHR36102">
    <property type="entry name" value="CHROMOSOME 10, WHOLE GENOME SHOTGUN SEQUENCE"/>
    <property type="match status" value="1"/>
</dbReference>
<dbReference type="Proteomes" id="UP001303373">
    <property type="component" value="Chromosome 1"/>
</dbReference>
<dbReference type="InterPro" id="IPR047092">
    <property type="entry name" value="AFUB_07903/YDR124W-like_hel"/>
</dbReference>